<evidence type="ECO:0000313" key="7">
    <source>
        <dbReference type="EMBL" id="RXG28186.1"/>
    </source>
</evidence>
<dbReference type="InterPro" id="IPR011050">
    <property type="entry name" value="Pectin_lyase_fold/virulence"/>
</dbReference>
<dbReference type="OrthoDB" id="9795222at2"/>
<reference evidence="7 10" key="3">
    <citation type="submission" date="2018-07" db="EMBL/GenBank/DDBJ databases">
        <title>Leeuwenhoekiella genomics.</title>
        <authorList>
            <person name="Tahon G."/>
            <person name="Willems A."/>
        </authorList>
    </citation>
    <scope>NUCLEOTIDE SEQUENCE [LARGE SCALE GENOMIC DNA]</scope>
    <source>
        <strain evidence="7 10">LMG 24856</strain>
    </source>
</reference>
<feature type="signal peptide" evidence="5">
    <location>
        <begin position="1"/>
        <end position="20"/>
    </location>
</feature>
<evidence type="ECO:0000313" key="8">
    <source>
        <dbReference type="EMBL" id="SHI20382.1"/>
    </source>
</evidence>
<dbReference type="InterPro" id="IPR024535">
    <property type="entry name" value="RHGA/B-epi-like_pectate_lyase"/>
</dbReference>
<dbReference type="STRING" id="573501.SAMN04487999_2750"/>
<keyword evidence="5" id="KW-0732">Signal</keyword>
<keyword evidence="3 4" id="KW-0326">Glycosidase</keyword>
<organism evidence="8 9">
    <name type="scientific">Leeuwenhoekiella palythoae</name>
    <dbReference type="NCBI Taxonomy" id="573501"/>
    <lineage>
        <taxon>Bacteria</taxon>
        <taxon>Pseudomonadati</taxon>
        <taxon>Bacteroidota</taxon>
        <taxon>Flavobacteriia</taxon>
        <taxon>Flavobacteriales</taxon>
        <taxon>Flavobacteriaceae</taxon>
        <taxon>Leeuwenhoekiella</taxon>
    </lineage>
</organism>
<dbReference type="Pfam" id="PF12708">
    <property type="entry name" value="Pect-lyase_RHGA_epim"/>
    <property type="match status" value="1"/>
</dbReference>
<dbReference type="EMBL" id="QOVN01000005">
    <property type="protein sequence ID" value="RXG28186.1"/>
    <property type="molecule type" value="Genomic_DNA"/>
</dbReference>
<dbReference type="GO" id="GO:0004650">
    <property type="term" value="F:polygalacturonase activity"/>
    <property type="evidence" value="ECO:0007669"/>
    <property type="project" value="InterPro"/>
</dbReference>
<dbReference type="Proteomes" id="UP000290037">
    <property type="component" value="Unassembled WGS sequence"/>
</dbReference>
<accession>A0A1M5Z829</accession>
<reference evidence="9" key="1">
    <citation type="submission" date="2016-11" db="EMBL/GenBank/DDBJ databases">
        <authorList>
            <person name="Varghese N."/>
            <person name="Submissions S."/>
        </authorList>
    </citation>
    <scope>NUCLEOTIDE SEQUENCE [LARGE SCALE GENOMIC DNA]</scope>
    <source>
        <strain evidence="9">DSM 19859</strain>
    </source>
</reference>
<dbReference type="Gene3D" id="2.160.20.10">
    <property type="entry name" value="Single-stranded right-handed beta-helix, Pectin lyase-like"/>
    <property type="match status" value="1"/>
</dbReference>
<keyword evidence="2 4" id="KW-0378">Hydrolase</keyword>
<dbReference type="SUPFAM" id="SSF51126">
    <property type="entry name" value="Pectin lyase-like"/>
    <property type="match status" value="1"/>
</dbReference>
<dbReference type="RefSeq" id="WP_072983979.1">
    <property type="nucleotide sequence ID" value="NZ_FQXT01000005.1"/>
</dbReference>
<dbReference type="GO" id="GO:0016829">
    <property type="term" value="F:lyase activity"/>
    <property type="evidence" value="ECO:0007669"/>
    <property type="project" value="UniProtKB-KW"/>
</dbReference>
<dbReference type="InterPro" id="IPR012334">
    <property type="entry name" value="Pectin_lyas_fold"/>
</dbReference>
<gene>
    <name evidence="7" type="ORF">DSM01_2695</name>
    <name evidence="8" type="ORF">SAMN04487999_2750</name>
</gene>
<name>A0A1M5Z829_9FLAO</name>
<dbReference type="InterPro" id="IPR051801">
    <property type="entry name" value="GH28_Enzymes"/>
</dbReference>
<dbReference type="Proteomes" id="UP000184240">
    <property type="component" value="Unassembled WGS sequence"/>
</dbReference>
<protein>
    <submittedName>
        <fullName evidence="8">Pectate lyase superfamily protein</fullName>
    </submittedName>
    <submittedName>
        <fullName evidence="7">Pectate lyase-like protein</fullName>
    </submittedName>
</protein>
<dbReference type="PANTHER" id="PTHR31339:SF9">
    <property type="entry name" value="PLASMIN AND FIBRONECTIN-BINDING PROTEIN A"/>
    <property type="match status" value="1"/>
</dbReference>
<dbReference type="InterPro" id="IPR000743">
    <property type="entry name" value="Glyco_hydro_28"/>
</dbReference>
<feature type="chain" id="PRO_5012883897" evidence="5">
    <location>
        <begin position="21"/>
        <end position="450"/>
    </location>
</feature>
<dbReference type="GO" id="GO:0005975">
    <property type="term" value="P:carbohydrate metabolic process"/>
    <property type="evidence" value="ECO:0007669"/>
    <property type="project" value="InterPro"/>
</dbReference>
<reference evidence="8" key="2">
    <citation type="submission" date="2016-11" db="EMBL/GenBank/DDBJ databases">
        <authorList>
            <person name="Jaros S."/>
            <person name="Januszkiewicz K."/>
            <person name="Wedrychowicz H."/>
        </authorList>
    </citation>
    <scope>NUCLEOTIDE SEQUENCE [LARGE SCALE GENOMIC DNA]</scope>
    <source>
        <strain evidence="8">DSM 19859</strain>
    </source>
</reference>
<evidence type="ECO:0000313" key="10">
    <source>
        <dbReference type="Proteomes" id="UP000290037"/>
    </source>
</evidence>
<evidence type="ECO:0000256" key="3">
    <source>
        <dbReference type="ARBA" id="ARBA00023295"/>
    </source>
</evidence>
<keyword evidence="8" id="KW-0456">Lyase</keyword>
<evidence type="ECO:0000256" key="2">
    <source>
        <dbReference type="ARBA" id="ARBA00022801"/>
    </source>
</evidence>
<dbReference type="Pfam" id="PF00295">
    <property type="entry name" value="Glyco_hydro_28"/>
    <property type="match status" value="1"/>
</dbReference>
<dbReference type="PANTHER" id="PTHR31339">
    <property type="entry name" value="PECTIN LYASE-RELATED"/>
    <property type="match status" value="1"/>
</dbReference>
<dbReference type="SMART" id="SM00710">
    <property type="entry name" value="PbH1"/>
    <property type="match status" value="8"/>
</dbReference>
<evidence type="ECO:0000256" key="4">
    <source>
        <dbReference type="RuleBase" id="RU361169"/>
    </source>
</evidence>
<dbReference type="EMBL" id="FQXT01000005">
    <property type="protein sequence ID" value="SHI20382.1"/>
    <property type="molecule type" value="Genomic_DNA"/>
</dbReference>
<sequence length="450" mass="50236">MRIYYFLFVLFLSFNACCFAQDSHFTQIQQIEESIETPNIPERTINVLDYGVKADDAKNDKPGFDKAIAALVKAGGGILKVPKGSYLLKGPIHLKSKINLHLEAGAVLNFSDTPSDYPLVATSWEGTFIYNYSPLIYAYQAEDLAITGSGKINGNGDGIWATYKIREEADKLASRKMNQQQTAVTSRRFGNGHFLRPQLVQFFDSKRILIEGVRFENSPFWCVHLLRSNNITIDGISYDSQNKNNDGIDLEYASNVVIKNVVFNNSDDNVAIKAGRDTEGRANAATPSERIVVRDCKFKGLHAIVIGSEMSAGVRDVYVYNNEAWGYLKRGVYFKTNSDRGGYIRNINISNNTFKRVEDAIFMTANYHGEGSGKHISKISKILLKNLYFDQAENFGIVLEGYPKQPISDIRLENIQITKAKNALTIRDTEGVQFKNIQIGEAAGTPSSVK</sequence>
<evidence type="ECO:0000313" key="9">
    <source>
        <dbReference type="Proteomes" id="UP000184240"/>
    </source>
</evidence>
<feature type="domain" description="Rhamnogalacturonase A/B/Epimerase-like pectate lyase" evidence="6">
    <location>
        <begin position="45"/>
        <end position="100"/>
    </location>
</feature>
<evidence type="ECO:0000259" key="6">
    <source>
        <dbReference type="Pfam" id="PF12708"/>
    </source>
</evidence>
<keyword evidence="10" id="KW-1185">Reference proteome</keyword>
<evidence type="ECO:0000256" key="5">
    <source>
        <dbReference type="SAM" id="SignalP"/>
    </source>
</evidence>
<dbReference type="AlphaFoldDB" id="A0A1M5Z829"/>
<proteinExistence type="inferred from homology"/>
<evidence type="ECO:0000256" key="1">
    <source>
        <dbReference type="ARBA" id="ARBA00008834"/>
    </source>
</evidence>
<dbReference type="InterPro" id="IPR006626">
    <property type="entry name" value="PbH1"/>
</dbReference>
<comment type="similarity">
    <text evidence="1 4">Belongs to the glycosyl hydrolase 28 family.</text>
</comment>